<evidence type="ECO:0000259" key="10">
    <source>
        <dbReference type="PROSITE" id="PS50853"/>
    </source>
</evidence>
<feature type="domain" description="Ig-like" evidence="9">
    <location>
        <begin position="471"/>
        <end position="546"/>
    </location>
</feature>
<feature type="domain" description="Ig-like" evidence="9">
    <location>
        <begin position="149"/>
        <end position="263"/>
    </location>
</feature>
<dbReference type="InterPro" id="IPR003961">
    <property type="entry name" value="FN3_dom"/>
</dbReference>
<dbReference type="InterPro" id="IPR013162">
    <property type="entry name" value="CD80_C2-set"/>
</dbReference>
<keyword evidence="5" id="KW-1015">Disulfide bond</keyword>
<dbReference type="Pfam" id="PF07686">
    <property type="entry name" value="V-set"/>
    <property type="match status" value="1"/>
</dbReference>
<keyword evidence="2 7" id="KW-0812">Transmembrane</keyword>
<dbReference type="CDD" id="cd00063">
    <property type="entry name" value="FN3"/>
    <property type="match status" value="1"/>
</dbReference>
<comment type="subcellular location">
    <subcellularLocation>
        <location evidence="1">Membrane</location>
        <topology evidence="1">Single-pass membrane protein</topology>
    </subcellularLocation>
</comment>
<dbReference type="Pfam" id="PF13927">
    <property type="entry name" value="Ig_3"/>
    <property type="match status" value="2"/>
</dbReference>
<keyword evidence="4 7" id="KW-0472">Membrane</keyword>
<evidence type="ECO:0000313" key="12">
    <source>
        <dbReference type="Proteomes" id="UP001153712"/>
    </source>
</evidence>
<dbReference type="EMBL" id="OU900099">
    <property type="protein sequence ID" value="CAH1186722.1"/>
    <property type="molecule type" value="Genomic_DNA"/>
</dbReference>
<evidence type="ECO:0000313" key="11">
    <source>
        <dbReference type="EMBL" id="CAH1186722.1"/>
    </source>
</evidence>
<evidence type="ECO:0000256" key="8">
    <source>
        <dbReference type="SAM" id="SignalP"/>
    </source>
</evidence>
<name>A0A9P0DT42_PHYSR</name>
<feature type="signal peptide" evidence="8">
    <location>
        <begin position="1"/>
        <end position="29"/>
    </location>
</feature>
<feature type="transmembrane region" description="Helical" evidence="7">
    <location>
        <begin position="678"/>
        <end position="700"/>
    </location>
</feature>
<dbReference type="PANTHER" id="PTHR23278">
    <property type="entry name" value="SIDESTEP PROTEIN"/>
    <property type="match status" value="1"/>
</dbReference>
<evidence type="ECO:0000256" key="7">
    <source>
        <dbReference type="SAM" id="Phobius"/>
    </source>
</evidence>
<dbReference type="OrthoDB" id="6431884at2759"/>
<feature type="chain" id="PRO_5040329887" description="Nephrin/kirre" evidence="8">
    <location>
        <begin position="30"/>
        <end position="910"/>
    </location>
</feature>
<keyword evidence="3 7" id="KW-1133">Transmembrane helix</keyword>
<feature type="domain" description="Ig-like" evidence="9">
    <location>
        <begin position="370"/>
        <end position="462"/>
    </location>
</feature>
<dbReference type="PROSITE" id="PS50835">
    <property type="entry name" value="IG_LIKE"/>
    <property type="match status" value="5"/>
</dbReference>
<keyword evidence="12" id="KW-1185">Reference proteome</keyword>
<dbReference type="InterPro" id="IPR013106">
    <property type="entry name" value="Ig_V-set"/>
</dbReference>
<proteinExistence type="predicted"/>
<reference evidence="11" key="1">
    <citation type="submission" date="2022-01" db="EMBL/GenBank/DDBJ databases">
        <authorList>
            <person name="King R."/>
        </authorList>
    </citation>
    <scope>NUCLEOTIDE SEQUENCE</scope>
</reference>
<feature type="region of interest" description="Disordered" evidence="6">
    <location>
        <begin position="726"/>
        <end position="824"/>
    </location>
</feature>
<dbReference type="CDD" id="cd00096">
    <property type="entry name" value="Ig"/>
    <property type="match status" value="1"/>
</dbReference>
<dbReference type="SMART" id="SM00409">
    <property type="entry name" value="IG"/>
    <property type="match status" value="4"/>
</dbReference>
<feature type="compositionally biased region" description="Polar residues" evidence="6">
    <location>
        <begin position="786"/>
        <end position="809"/>
    </location>
</feature>
<evidence type="ECO:0000256" key="3">
    <source>
        <dbReference type="ARBA" id="ARBA00022989"/>
    </source>
</evidence>
<gene>
    <name evidence="11" type="ORF">PHYEVI_LOCUS9846</name>
</gene>
<evidence type="ECO:0000256" key="2">
    <source>
        <dbReference type="ARBA" id="ARBA00022692"/>
    </source>
</evidence>
<accession>A0A9P0DT42</accession>
<dbReference type="Pfam" id="PF08205">
    <property type="entry name" value="C2-set_2"/>
    <property type="match status" value="1"/>
</dbReference>
<dbReference type="Proteomes" id="UP001153712">
    <property type="component" value="Chromosome 6"/>
</dbReference>
<evidence type="ECO:0000256" key="6">
    <source>
        <dbReference type="SAM" id="MobiDB-lite"/>
    </source>
</evidence>
<evidence type="ECO:0000256" key="1">
    <source>
        <dbReference type="ARBA" id="ARBA00004167"/>
    </source>
</evidence>
<dbReference type="Gene3D" id="2.60.40.10">
    <property type="entry name" value="Immunoglobulins"/>
    <property type="match status" value="6"/>
</dbReference>
<sequence>MVGVFFQTLIARMMFVLSFVVFLMDYAAAGKDVPIVHMDAVVGDPVYLPCDISTLEPGDQVLLVLWYREDLGTPIYSVDAREREFSMAERWSDENVFANRAYFMPEKTPAELGVDHIREADQAIYRCRVDFKIAQTKNSRINLTVIVPPQKIVIHDEAGKTLTTVLGPYPEGASFVLRCDVYGAKPPATVTWYREDSDLPEEIDRLQSRIMLSNASTITGTGPSAFVRNELKMVGIGRNDVGKVLVCQANNNRKTQALTASLTIDMNFGPLDVKILGSNQPLSAGRRYDLLCQSSGSRPPASITWWKSGQRLEKTNHTTSKDGNTSINTLGFVPKKDDDGKYLSCKAENKAIPSAVVLEDGWKLEIHYTPEARILLGTSLNPHAIREGTDVYFDCILNAHPPVYKVDWRHNGKLLNINVNAGIIITNQSLVLQGVSRATAGNYTCLGHNTEGDGESAPFYLNVLYAPSCKPNQTRIYGVAKQERAQISCVVDANPPDVQFRWTFNNSADSVDVSQSYIARSGTSSVVSYTPMTELDYGTLLCWASNRIGAQRTPCVFHIIAAGRPDQVHNCTVLNISMNSFNIRCSEGFNGGLPQSFLLEVRESQSQELKNNLTSPVARFSVTGLEPGAFYHAVLFSFNGKGRSEPAIIHAATLRLPEKQLTAEKESSRSGSLQFTPMMSVLIGVVSALLIVALVVIMVLRMQCTHHNGMQTKGHKNATVAVSRSNLDHRGSGSLPTLSDKGGGSPISKHDSSAGECDSDEKNPDIIPQALDDDDPSSEYSRKRQISTIETSPNRRSLHQVPSNSNYSGFCTMRNGMPNTRDSPAQQKLMMACTLPRQPAQQWLYGPMGHLPPGVYPVAYRTAPRQVQGAREPPIALQAMAPAPAGVGVVVEEEPSVETPLVANKRESTV</sequence>
<dbReference type="SMART" id="SM00408">
    <property type="entry name" value="IGc2"/>
    <property type="match status" value="3"/>
</dbReference>
<dbReference type="InterPro" id="IPR003598">
    <property type="entry name" value="Ig_sub2"/>
</dbReference>
<dbReference type="InterPro" id="IPR036116">
    <property type="entry name" value="FN3_sf"/>
</dbReference>
<dbReference type="PANTHER" id="PTHR23278:SF25">
    <property type="entry name" value="GH14967P"/>
    <property type="match status" value="1"/>
</dbReference>
<dbReference type="SUPFAM" id="SSF49265">
    <property type="entry name" value="Fibronectin type III"/>
    <property type="match status" value="1"/>
</dbReference>
<protein>
    <recommendedName>
        <fullName evidence="13">Nephrin/kirre</fullName>
    </recommendedName>
</protein>
<keyword evidence="8" id="KW-0732">Signal</keyword>
<evidence type="ECO:0000256" key="5">
    <source>
        <dbReference type="ARBA" id="ARBA00023157"/>
    </source>
</evidence>
<evidence type="ECO:0000259" key="9">
    <source>
        <dbReference type="PROSITE" id="PS50835"/>
    </source>
</evidence>
<feature type="domain" description="Ig-like" evidence="9">
    <location>
        <begin position="43"/>
        <end position="144"/>
    </location>
</feature>
<feature type="domain" description="Fibronectin type-III" evidence="10">
    <location>
        <begin position="564"/>
        <end position="659"/>
    </location>
</feature>
<evidence type="ECO:0008006" key="13">
    <source>
        <dbReference type="Google" id="ProtNLM"/>
    </source>
</evidence>
<dbReference type="GO" id="GO:0016020">
    <property type="term" value="C:membrane"/>
    <property type="evidence" value="ECO:0007669"/>
    <property type="project" value="UniProtKB-SubCell"/>
</dbReference>
<dbReference type="PROSITE" id="PS50853">
    <property type="entry name" value="FN3"/>
    <property type="match status" value="1"/>
</dbReference>
<dbReference type="SUPFAM" id="SSF48726">
    <property type="entry name" value="Immunoglobulin"/>
    <property type="match status" value="5"/>
</dbReference>
<feature type="domain" description="Ig-like" evidence="9">
    <location>
        <begin position="270"/>
        <end position="357"/>
    </location>
</feature>
<dbReference type="InterPro" id="IPR013783">
    <property type="entry name" value="Ig-like_fold"/>
</dbReference>
<dbReference type="InterPro" id="IPR036179">
    <property type="entry name" value="Ig-like_dom_sf"/>
</dbReference>
<dbReference type="AlphaFoldDB" id="A0A9P0DT42"/>
<organism evidence="11 12">
    <name type="scientific">Phyllotreta striolata</name>
    <name type="common">Striped flea beetle</name>
    <name type="synonym">Crioceris striolata</name>
    <dbReference type="NCBI Taxonomy" id="444603"/>
    <lineage>
        <taxon>Eukaryota</taxon>
        <taxon>Metazoa</taxon>
        <taxon>Ecdysozoa</taxon>
        <taxon>Arthropoda</taxon>
        <taxon>Hexapoda</taxon>
        <taxon>Insecta</taxon>
        <taxon>Pterygota</taxon>
        <taxon>Neoptera</taxon>
        <taxon>Endopterygota</taxon>
        <taxon>Coleoptera</taxon>
        <taxon>Polyphaga</taxon>
        <taxon>Cucujiformia</taxon>
        <taxon>Chrysomeloidea</taxon>
        <taxon>Chrysomelidae</taxon>
        <taxon>Galerucinae</taxon>
        <taxon>Alticini</taxon>
        <taxon>Phyllotreta</taxon>
    </lineage>
</organism>
<evidence type="ECO:0000256" key="4">
    <source>
        <dbReference type="ARBA" id="ARBA00023136"/>
    </source>
</evidence>
<dbReference type="InterPro" id="IPR003599">
    <property type="entry name" value="Ig_sub"/>
</dbReference>
<dbReference type="InterPro" id="IPR007110">
    <property type="entry name" value="Ig-like_dom"/>
</dbReference>